<evidence type="ECO:0000256" key="1">
    <source>
        <dbReference type="PROSITE-ProRule" id="PRU00469"/>
    </source>
</evidence>
<reference evidence="4 5" key="1">
    <citation type="submission" date="2019-10" db="EMBL/GenBank/DDBJ databases">
        <title>Genome Sequences from Six Type Strain Members of the Archaeal Family Sulfolobaceae: Acidianus ambivalens, Acidianus infernus, Metallosphaera prunae, Stygiolobus azoricus, Sulfolobus metallicus, and Sulfurisphaera ohwakuensis.</title>
        <authorList>
            <person name="Counts J.A."/>
            <person name="Kelly R.M."/>
        </authorList>
    </citation>
    <scope>NUCLEOTIDE SEQUENCE [LARGE SCALE GENOMIC DNA]</scope>
    <source>
        <strain evidence="4 5">TA-1</strain>
    </source>
</reference>
<keyword evidence="1" id="KW-0862">Zinc</keyword>
<protein>
    <submittedName>
        <fullName evidence="4">TFIIB-type zinc ribbon-containing protein</fullName>
    </submittedName>
</protein>
<keyword evidence="1" id="KW-0479">Metal-binding</keyword>
<feature type="domain" description="TFIIB-type" evidence="2">
    <location>
        <begin position="1"/>
        <end position="30"/>
    </location>
</feature>
<dbReference type="SUPFAM" id="SSF57783">
    <property type="entry name" value="Zinc beta-ribbon"/>
    <property type="match status" value="1"/>
</dbReference>
<proteinExistence type="predicted"/>
<dbReference type="PROSITE" id="PS51134">
    <property type="entry name" value="ZF_TFIIB"/>
    <property type="match status" value="1"/>
</dbReference>
<dbReference type="EMBL" id="CP045484">
    <property type="protein sequence ID" value="QGR15957.1"/>
    <property type="molecule type" value="Genomic_DNA"/>
</dbReference>
<evidence type="ECO:0000313" key="4">
    <source>
        <dbReference type="EMBL" id="QGR15957.1"/>
    </source>
</evidence>
<sequence length="186" mass="22086">MKCPYCESENLVWDYKNGNLVCTSCGSVIDKIYYEDSTSYEESVYFPETLYFDFFSKTKRIKEFKNKTLKGRRNKLQSTVIYNGSLIKETSLNAMKFLENNEKLLLLYDTIDNLPVFHSKSVKYKLAIALYFYDRKEFNRLSGYLNISNKYMKKILSKIKINEKTKIQYILKNKIGKRTNNSFYNI</sequence>
<dbReference type="Gene3D" id="2.20.25.10">
    <property type="match status" value="1"/>
</dbReference>
<dbReference type="GO" id="GO:0008270">
    <property type="term" value="F:zinc ion binding"/>
    <property type="evidence" value="ECO:0007669"/>
    <property type="project" value="UniProtKB-KW"/>
</dbReference>
<name>A0A650CEH7_SULOH</name>
<dbReference type="RefSeq" id="WP_156013579.1">
    <property type="nucleotide sequence ID" value="NZ_CP045484.1"/>
</dbReference>
<dbReference type="Proteomes" id="UP000582213">
    <property type="component" value="Unassembled WGS sequence"/>
</dbReference>
<dbReference type="Pfam" id="PF08271">
    <property type="entry name" value="Zn_Ribbon_TF"/>
    <property type="match status" value="1"/>
</dbReference>
<dbReference type="KEGG" id="soh:D1869_01215"/>
<dbReference type="OrthoDB" id="27163at2157"/>
<organism evidence="4 5">
    <name type="scientific">Sulfurisphaera ohwakuensis</name>
    <dbReference type="NCBI Taxonomy" id="69656"/>
    <lineage>
        <taxon>Archaea</taxon>
        <taxon>Thermoproteota</taxon>
        <taxon>Thermoprotei</taxon>
        <taxon>Sulfolobales</taxon>
        <taxon>Sulfolobaceae</taxon>
        <taxon>Sulfurisphaera</taxon>
    </lineage>
</organism>
<evidence type="ECO:0000313" key="6">
    <source>
        <dbReference type="Proteomes" id="UP000582213"/>
    </source>
</evidence>
<evidence type="ECO:0000259" key="2">
    <source>
        <dbReference type="PROSITE" id="PS51134"/>
    </source>
</evidence>
<dbReference type="InterPro" id="IPR013137">
    <property type="entry name" value="Znf_TFIIB"/>
</dbReference>
<dbReference type="AlphaFoldDB" id="A0A650CEH7"/>
<evidence type="ECO:0000313" key="3">
    <source>
        <dbReference type="EMBL" id="MBB5253125.1"/>
    </source>
</evidence>
<dbReference type="GeneID" id="42799824"/>
<accession>A0A650CEH7</accession>
<dbReference type="EMBL" id="JACHFY010000003">
    <property type="protein sequence ID" value="MBB5253125.1"/>
    <property type="molecule type" value="Genomic_DNA"/>
</dbReference>
<keyword evidence="1" id="KW-0863">Zinc-finger</keyword>
<evidence type="ECO:0000313" key="5">
    <source>
        <dbReference type="Proteomes" id="UP000427373"/>
    </source>
</evidence>
<dbReference type="Proteomes" id="UP000427373">
    <property type="component" value="Chromosome"/>
</dbReference>
<gene>
    <name evidence="4" type="ORF">D1869_01215</name>
    <name evidence="3" type="ORF">HNQ62_000867</name>
</gene>
<keyword evidence="5" id="KW-1185">Reference proteome</keyword>
<reference evidence="3 6" key="2">
    <citation type="submission" date="2020-08" db="EMBL/GenBank/DDBJ databases">
        <title>Genomic Encyclopedia of Type Strains, Phase IV (KMG-IV): sequencing the most valuable type-strain genomes for metagenomic binning, comparative biology and taxonomic classification.</title>
        <authorList>
            <person name="Goeker M."/>
        </authorList>
    </citation>
    <scope>NUCLEOTIDE SEQUENCE [LARGE SCALE GENOMIC DNA]</scope>
    <source>
        <strain evidence="3 6">DSM 12421</strain>
    </source>
</reference>